<dbReference type="STRING" id="1045774.SAMN05421872_103355"/>
<dbReference type="AlphaFoldDB" id="A0A1G6NRS6"/>
<evidence type="ECO:0000313" key="1">
    <source>
        <dbReference type="EMBL" id="SDC70670.1"/>
    </source>
</evidence>
<dbReference type="RefSeq" id="WP_090853154.1">
    <property type="nucleotide sequence ID" value="NZ_FMZM01000003.1"/>
</dbReference>
<evidence type="ECO:0000313" key="2">
    <source>
        <dbReference type="Proteomes" id="UP000199034"/>
    </source>
</evidence>
<proteinExistence type="predicted"/>
<sequence length="73" mass="8160">MSVAALTPLSLLRRAERRLDQWSVESQLRARRNAMVASTALAQRRAEREEVEDFFAALAAPPARPATEVRAAR</sequence>
<gene>
    <name evidence="1" type="ORF">SAMN05421872_103355</name>
</gene>
<dbReference type="EMBL" id="FMZM01000003">
    <property type="protein sequence ID" value="SDC70670.1"/>
    <property type="molecule type" value="Genomic_DNA"/>
</dbReference>
<organism evidence="1 2">
    <name type="scientific">Nocardioides lianchengensis</name>
    <dbReference type="NCBI Taxonomy" id="1045774"/>
    <lineage>
        <taxon>Bacteria</taxon>
        <taxon>Bacillati</taxon>
        <taxon>Actinomycetota</taxon>
        <taxon>Actinomycetes</taxon>
        <taxon>Propionibacteriales</taxon>
        <taxon>Nocardioidaceae</taxon>
        <taxon>Nocardioides</taxon>
    </lineage>
</organism>
<name>A0A1G6NRS6_9ACTN</name>
<reference evidence="2" key="1">
    <citation type="submission" date="2016-10" db="EMBL/GenBank/DDBJ databases">
        <authorList>
            <person name="Varghese N."/>
            <person name="Submissions S."/>
        </authorList>
    </citation>
    <scope>NUCLEOTIDE SEQUENCE [LARGE SCALE GENOMIC DNA]</scope>
    <source>
        <strain evidence="2">CGMCC 4.6858</strain>
    </source>
</reference>
<protein>
    <submittedName>
        <fullName evidence="1">Uncharacterized protein</fullName>
    </submittedName>
</protein>
<dbReference type="Proteomes" id="UP000199034">
    <property type="component" value="Unassembled WGS sequence"/>
</dbReference>
<keyword evidence="2" id="KW-1185">Reference proteome</keyword>
<accession>A0A1G6NRS6</accession>
<dbReference type="OrthoDB" id="3790630at2"/>